<comment type="similarity">
    <text evidence="2">Belongs to the amino acid/polyamine transporter 2 family.</text>
</comment>
<feature type="domain" description="Amino acid transporter transmembrane" evidence="7">
    <location>
        <begin position="98"/>
        <end position="464"/>
    </location>
</feature>
<evidence type="ECO:0000256" key="4">
    <source>
        <dbReference type="ARBA" id="ARBA00022989"/>
    </source>
</evidence>
<keyword evidence="9" id="KW-1185">Reference proteome</keyword>
<dbReference type="GO" id="GO:0016020">
    <property type="term" value="C:membrane"/>
    <property type="evidence" value="ECO:0007669"/>
    <property type="project" value="UniProtKB-SubCell"/>
</dbReference>
<organism evidence="8 9">
    <name type="scientific">Talaromyces proteolyticus</name>
    <dbReference type="NCBI Taxonomy" id="1131652"/>
    <lineage>
        <taxon>Eukaryota</taxon>
        <taxon>Fungi</taxon>
        <taxon>Dikarya</taxon>
        <taxon>Ascomycota</taxon>
        <taxon>Pezizomycotina</taxon>
        <taxon>Eurotiomycetes</taxon>
        <taxon>Eurotiomycetidae</taxon>
        <taxon>Eurotiales</taxon>
        <taxon>Trichocomaceae</taxon>
        <taxon>Talaromyces</taxon>
        <taxon>Talaromyces sect. Bacilispori</taxon>
    </lineage>
</organism>
<dbReference type="GO" id="GO:0015179">
    <property type="term" value="F:L-amino acid transmembrane transporter activity"/>
    <property type="evidence" value="ECO:0007669"/>
    <property type="project" value="TreeGrafter"/>
</dbReference>
<dbReference type="RefSeq" id="XP_046070475.1">
    <property type="nucleotide sequence ID" value="XM_046222187.1"/>
</dbReference>
<evidence type="ECO:0000256" key="1">
    <source>
        <dbReference type="ARBA" id="ARBA00004141"/>
    </source>
</evidence>
<feature type="transmembrane region" description="Helical" evidence="6">
    <location>
        <begin position="375"/>
        <end position="396"/>
    </location>
</feature>
<feature type="transmembrane region" description="Helical" evidence="6">
    <location>
        <begin position="417"/>
        <end position="438"/>
    </location>
</feature>
<sequence>MAEKSKAGKHEEGPVGHLDRKVSLLEYIQYAMITRAEEEARMGSELSSFETSRFGFLSLLYPKGSDAILRDIVGQSVQQPTTYVSDMEWANASRALRNATWGAVFFLITTDMFGPLTVPWAISQLGYVPGVVLYTVFGAVGGYTTHQLWTIFILLDSSRYPLKTYGEMAYRIYGPWARGVCNVLQSLQLFFSVGLLILSNGQGISQLSFGRLCFVVCNLVFTIAGCLVGQVRSIQRFQWLANIAIWLNIAILCITMGAVANSAPNYEAAAAQSLVQPGPVVTSVDVPEGSIFQGQIIGLLQAIYAYGGAMIYCEIMNEMKRPWDFWKSFILAQTFIFCFYMFYGLFVYSYQGQFTVLLSNQGISIDSLRTASNSLGIVSSLILACLYGNIGIKVFYKYIGVEWLHFPDLNTTQTGKILFAGLVPVYWSLAFVICSAIPNLTNFSALIAAVCVLQFTFTFPPILMVGLSVQREAETLQQPFNPQAENAAPPAPLKLEHLVKAYKKHWIMNTINILFFLASLSLAGLGIYSSIYLLQITFATNDNITSFTCVSPVG</sequence>
<accession>A0AAD4KPH1</accession>
<reference evidence="8" key="1">
    <citation type="submission" date="2021-12" db="EMBL/GenBank/DDBJ databases">
        <title>Convergent genome expansion in fungi linked to evolution of root-endophyte symbiosis.</title>
        <authorList>
            <consortium name="DOE Joint Genome Institute"/>
            <person name="Ke Y.-H."/>
            <person name="Bonito G."/>
            <person name="Liao H.-L."/>
            <person name="Looney B."/>
            <person name="Rojas-Flechas A."/>
            <person name="Nash J."/>
            <person name="Hameed K."/>
            <person name="Schadt C."/>
            <person name="Martin F."/>
            <person name="Crous P.W."/>
            <person name="Miettinen O."/>
            <person name="Magnuson J.K."/>
            <person name="Labbe J."/>
            <person name="Jacobson D."/>
            <person name="Doktycz M.J."/>
            <person name="Veneault-Fourrey C."/>
            <person name="Kuo A."/>
            <person name="Mondo S."/>
            <person name="Calhoun S."/>
            <person name="Riley R."/>
            <person name="Ohm R."/>
            <person name="LaButti K."/>
            <person name="Andreopoulos B."/>
            <person name="Pangilinan J."/>
            <person name="Nolan M."/>
            <person name="Tritt A."/>
            <person name="Clum A."/>
            <person name="Lipzen A."/>
            <person name="Daum C."/>
            <person name="Barry K."/>
            <person name="Grigoriev I.V."/>
            <person name="Vilgalys R."/>
        </authorList>
    </citation>
    <scope>NUCLEOTIDE SEQUENCE</scope>
    <source>
        <strain evidence="8">PMI_201</strain>
    </source>
</reference>
<feature type="transmembrane region" description="Helical" evidence="6">
    <location>
        <begin position="240"/>
        <end position="260"/>
    </location>
</feature>
<keyword evidence="3 6" id="KW-0812">Transmembrane</keyword>
<feature type="transmembrane region" description="Helical" evidence="6">
    <location>
        <begin position="134"/>
        <end position="155"/>
    </location>
</feature>
<dbReference type="AlphaFoldDB" id="A0AAD4KPH1"/>
<feature type="transmembrane region" description="Helical" evidence="6">
    <location>
        <begin position="101"/>
        <end position="122"/>
    </location>
</feature>
<evidence type="ECO:0000313" key="9">
    <source>
        <dbReference type="Proteomes" id="UP001201262"/>
    </source>
</evidence>
<dbReference type="GeneID" id="70252474"/>
<dbReference type="InterPro" id="IPR013057">
    <property type="entry name" value="AA_transpt_TM"/>
</dbReference>
<keyword evidence="4 6" id="KW-1133">Transmembrane helix</keyword>
<gene>
    <name evidence="8" type="ORF">BGW36DRAFT_462935</name>
</gene>
<feature type="transmembrane region" description="Helical" evidence="6">
    <location>
        <begin position="209"/>
        <end position="228"/>
    </location>
</feature>
<feature type="transmembrane region" description="Helical" evidence="6">
    <location>
        <begin position="444"/>
        <end position="467"/>
    </location>
</feature>
<keyword evidence="5 6" id="KW-0472">Membrane</keyword>
<comment type="caution">
    <text evidence="8">The sequence shown here is derived from an EMBL/GenBank/DDBJ whole genome shotgun (WGS) entry which is preliminary data.</text>
</comment>
<evidence type="ECO:0000256" key="3">
    <source>
        <dbReference type="ARBA" id="ARBA00022692"/>
    </source>
</evidence>
<dbReference type="PANTHER" id="PTHR22950">
    <property type="entry name" value="AMINO ACID TRANSPORTER"/>
    <property type="match status" value="1"/>
</dbReference>
<evidence type="ECO:0000256" key="6">
    <source>
        <dbReference type="SAM" id="Phobius"/>
    </source>
</evidence>
<evidence type="ECO:0000259" key="7">
    <source>
        <dbReference type="Pfam" id="PF01490"/>
    </source>
</evidence>
<feature type="transmembrane region" description="Helical" evidence="6">
    <location>
        <begin position="325"/>
        <end position="350"/>
    </location>
</feature>
<feature type="transmembrane region" description="Helical" evidence="6">
    <location>
        <begin position="513"/>
        <end position="534"/>
    </location>
</feature>
<dbReference type="EMBL" id="JAJTJA010000008">
    <property type="protein sequence ID" value="KAH8695333.1"/>
    <property type="molecule type" value="Genomic_DNA"/>
</dbReference>
<dbReference type="Pfam" id="PF01490">
    <property type="entry name" value="Aa_trans"/>
    <property type="match status" value="1"/>
</dbReference>
<evidence type="ECO:0000313" key="8">
    <source>
        <dbReference type="EMBL" id="KAH8695333.1"/>
    </source>
</evidence>
<protein>
    <submittedName>
        <fullName evidence="8">Transmembrane amino acid transporter protein-domain-containing protein</fullName>
    </submittedName>
</protein>
<dbReference type="Proteomes" id="UP001201262">
    <property type="component" value="Unassembled WGS sequence"/>
</dbReference>
<evidence type="ECO:0000256" key="2">
    <source>
        <dbReference type="ARBA" id="ARBA00008066"/>
    </source>
</evidence>
<proteinExistence type="inferred from homology"/>
<evidence type="ECO:0000256" key="5">
    <source>
        <dbReference type="ARBA" id="ARBA00023136"/>
    </source>
</evidence>
<feature type="transmembrane region" description="Helical" evidence="6">
    <location>
        <begin position="291"/>
        <end position="313"/>
    </location>
</feature>
<dbReference type="PANTHER" id="PTHR22950:SF461">
    <property type="entry name" value="AMINO ACID TRANSPORTER TRANSMEMBRANE DOMAIN-CONTAINING PROTEIN"/>
    <property type="match status" value="1"/>
</dbReference>
<comment type="subcellular location">
    <subcellularLocation>
        <location evidence="1">Membrane</location>
        <topology evidence="1">Multi-pass membrane protein</topology>
    </subcellularLocation>
</comment>
<feature type="transmembrane region" description="Helical" evidence="6">
    <location>
        <begin position="176"/>
        <end position="197"/>
    </location>
</feature>
<name>A0AAD4KPH1_9EURO</name>